<evidence type="ECO:0000313" key="2">
    <source>
        <dbReference type="Proteomes" id="UP000638353"/>
    </source>
</evidence>
<protein>
    <submittedName>
        <fullName evidence="1">Uncharacterized protein</fullName>
    </submittedName>
</protein>
<proteinExistence type="predicted"/>
<organism evidence="1 2">
    <name type="scientific">Streptomyces finlayi</name>
    <dbReference type="NCBI Taxonomy" id="67296"/>
    <lineage>
        <taxon>Bacteria</taxon>
        <taxon>Bacillati</taxon>
        <taxon>Actinomycetota</taxon>
        <taxon>Actinomycetes</taxon>
        <taxon>Kitasatosporales</taxon>
        <taxon>Streptomycetaceae</taxon>
        <taxon>Streptomyces</taxon>
    </lineage>
</organism>
<reference evidence="1" key="2">
    <citation type="submission" date="2020-09" db="EMBL/GenBank/DDBJ databases">
        <authorList>
            <person name="Sun Q."/>
            <person name="Ohkuma M."/>
        </authorList>
    </citation>
    <scope>NUCLEOTIDE SEQUENCE</scope>
    <source>
        <strain evidence="1">JCM 4637</strain>
    </source>
</reference>
<evidence type="ECO:0000313" key="1">
    <source>
        <dbReference type="EMBL" id="GHD16171.1"/>
    </source>
</evidence>
<reference evidence="1" key="1">
    <citation type="journal article" date="2014" name="Int. J. Syst. Evol. Microbiol.">
        <title>Complete genome sequence of Corynebacterium casei LMG S-19264T (=DSM 44701T), isolated from a smear-ripened cheese.</title>
        <authorList>
            <consortium name="US DOE Joint Genome Institute (JGI-PGF)"/>
            <person name="Walter F."/>
            <person name="Albersmeier A."/>
            <person name="Kalinowski J."/>
            <person name="Ruckert C."/>
        </authorList>
    </citation>
    <scope>NUCLEOTIDE SEQUENCE</scope>
    <source>
        <strain evidence="1">JCM 4637</strain>
    </source>
</reference>
<dbReference type="EMBL" id="BMVC01000024">
    <property type="protein sequence ID" value="GHD16171.1"/>
    <property type="molecule type" value="Genomic_DNA"/>
</dbReference>
<dbReference type="Proteomes" id="UP000638353">
    <property type="component" value="Unassembled WGS sequence"/>
</dbReference>
<accession>A0A918X736</accession>
<sequence length="190" mass="19601">MADPGLAAVFAAVFVALYVGHSVGNHWVQSSCQAADKGLPGWQGRAACARHVLGLTVTKALVLAPVVLVLDLAVGAAGLAVGFGADALSHYWADRRTTLARLARRCGKGEFLSLGTPAHPAHPVTATGTYAPTLGTGAYALDLLCTNVGARHPTERGTSDQCRNRATSPSIRIRNSVIGAPLPSGTRARS</sequence>
<dbReference type="AlphaFoldDB" id="A0A918X736"/>
<dbReference type="RefSeq" id="WP_308437007.1">
    <property type="nucleotide sequence ID" value="NZ_BMVC01000024.1"/>
</dbReference>
<name>A0A918X736_9ACTN</name>
<gene>
    <name evidence="1" type="ORF">GCM10010334_76980</name>
</gene>
<comment type="caution">
    <text evidence="1">The sequence shown here is derived from an EMBL/GenBank/DDBJ whole genome shotgun (WGS) entry which is preliminary data.</text>
</comment>